<evidence type="ECO:0000313" key="1">
    <source>
        <dbReference type="EMBL" id="SVE34050.1"/>
    </source>
</evidence>
<proteinExistence type="predicted"/>
<reference evidence="1" key="1">
    <citation type="submission" date="2018-05" db="EMBL/GenBank/DDBJ databases">
        <authorList>
            <person name="Lanie J.A."/>
            <person name="Ng W.-L."/>
            <person name="Kazmierczak K.M."/>
            <person name="Andrzejewski T.M."/>
            <person name="Davidsen T.M."/>
            <person name="Wayne K.J."/>
            <person name="Tettelin H."/>
            <person name="Glass J.I."/>
            <person name="Rusch D."/>
            <person name="Podicherti R."/>
            <person name="Tsui H.-C.T."/>
            <person name="Winkler M.E."/>
        </authorList>
    </citation>
    <scope>NUCLEOTIDE SEQUENCE</scope>
</reference>
<gene>
    <name evidence="1" type="ORF">METZ01_LOCUS486904</name>
</gene>
<organism evidence="1">
    <name type="scientific">marine metagenome</name>
    <dbReference type="NCBI Taxonomy" id="408172"/>
    <lineage>
        <taxon>unclassified sequences</taxon>
        <taxon>metagenomes</taxon>
        <taxon>ecological metagenomes</taxon>
    </lineage>
</organism>
<accession>A0A383CPU7</accession>
<sequence>MKKILIILVLFFTSSAISEIVTLDDGRVIDLKADGTFTVISKKTNKIDNSFHDSIIFLLDLSGVSYETINFLDDSSFVLKNINIENSMQIEELTLIGLNREYFQNFNLKKFDTYKGKLFKTLSIKNYSLIEDGGFKNNIGLIEINEFDIKKIHILKKLIESALGKSNIPDVADILLVIDSFNLNKMIINDFELTDIDMNGHWSSLVVNNLKDSSLGNLYYTDLEYNDV</sequence>
<protein>
    <submittedName>
        <fullName evidence="1">Uncharacterized protein</fullName>
    </submittedName>
</protein>
<name>A0A383CPU7_9ZZZZ</name>
<dbReference type="EMBL" id="UINC01210542">
    <property type="protein sequence ID" value="SVE34050.1"/>
    <property type="molecule type" value="Genomic_DNA"/>
</dbReference>
<feature type="non-terminal residue" evidence="1">
    <location>
        <position position="228"/>
    </location>
</feature>
<dbReference type="AlphaFoldDB" id="A0A383CPU7"/>